<dbReference type="PANTHER" id="PTHR24096:SF265">
    <property type="entry name" value="ENZYME, PUTATIVE (AFU_ORTHOLOGUE AFUA_5G14270)-RELATED"/>
    <property type="match status" value="1"/>
</dbReference>
<dbReference type="InterPro" id="IPR025110">
    <property type="entry name" value="AMP-bd_C"/>
</dbReference>
<protein>
    <submittedName>
        <fullName evidence="4">Uncharacterized protein</fullName>
    </submittedName>
</protein>
<reference evidence="4 5" key="1">
    <citation type="journal article" date="2018" name="BMC Genomics">
        <title>Genomic evidence for intraspecific hybridization in a clonal and extremely halotolerant yeast.</title>
        <authorList>
            <person name="Gostincar C."/>
            <person name="Stajich J.E."/>
            <person name="Zupancic J."/>
            <person name="Zalar P."/>
            <person name="Gunde-Cimerman N."/>
        </authorList>
    </citation>
    <scope>NUCLEOTIDE SEQUENCE [LARGE SCALE GENOMIC DNA]</scope>
    <source>
        <strain evidence="4 5">EXF-2682</strain>
    </source>
</reference>
<dbReference type="EMBL" id="QWIP01000009">
    <property type="protein sequence ID" value="RMY78650.1"/>
    <property type="molecule type" value="Genomic_DNA"/>
</dbReference>
<dbReference type="Pfam" id="PF13193">
    <property type="entry name" value="AMP-binding_C"/>
    <property type="match status" value="1"/>
</dbReference>
<dbReference type="InterPro" id="IPR000873">
    <property type="entry name" value="AMP-dep_synth/lig_dom"/>
</dbReference>
<dbReference type="Pfam" id="PF03660">
    <property type="entry name" value="PHF5"/>
    <property type="match status" value="1"/>
</dbReference>
<evidence type="ECO:0000313" key="4">
    <source>
        <dbReference type="EMBL" id="RMY78650.1"/>
    </source>
</evidence>
<dbReference type="GO" id="GO:0019748">
    <property type="term" value="P:secondary metabolic process"/>
    <property type="evidence" value="ECO:0007669"/>
    <property type="project" value="TreeGrafter"/>
</dbReference>
<name>A0A3M7EQD8_HORWE</name>
<evidence type="ECO:0000256" key="1">
    <source>
        <dbReference type="ARBA" id="ARBA00008626"/>
    </source>
</evidence>
<comment type="similarity">
    <text evidence="1">Belongs to the PHF5 family.</text>
</comment>
<dbReference type="OrthoDB" id="6509636at2759"/>
<feature type="domain" description="AMP-dependent synthetase/ligase" evidence="2">
    <location>
        <begin position="33"/>
        <end position="397"/>
    </location>
</feature>
<accession>A0A3M7EQD8</accession>
<dbReference type="InterPro" id="IPR042099">
    <property type="entry name" value="ANL_N_sf"/>
</dbReference>
<organism evidence="4 5">
    <name type="scientific">Hortaea werneckii</name>
    <name type="common">Black yeast</name>
    <name type="synonym">Cladosporium werneckii</name>
    <dbReference type="NCBI Taxonomy" id="91943"/>
    <lineage>
        <taxon>Eukaryota</taxon>
        <taxon>Fungi</taxon>
        <taxon>Dikarya</taxon>
        <taxon>Ascomycota</taxon>
        <taxon>Pezizomycotina</taxon>
        <taxon>Dothideomycetes</taxon>
        <taxon>Dothideomycetidae</taxon>
        <taxon>Mycosphaerellales</taxon>
        <taxon>Teratosphaeriaceae</taxon>
        <taxon>Hortaea</taxon>
    </lineage>
</organism>
<evidence type="ECO:0000313" key="5">
    <source>
        <dbReference type="Proteomes" id="UP000269276"/>
    </source>
</evidence>
<dbReference type="Gene3D" id="3.40.50.12780">
    <property type="entry name" value="N-terminal domain of ligase-like"/>
    <property type="match status" value="1"/>
</dbReference>
<dbReference type="Pfam" id="PF00501">
    <property type="entry name" value="AMP-binding"/>
    <property type="match status" value="1"/>
</dbReference>
<dbReference type="PANTHER" id="PTHR24096">
    <property type="entry name" value="LONG-CHAIN-FATTY-ACID--COA LIGASE"/>
    <property type="match status" value="1"/>
</dbReference>
<proteinExistence type="inferred from homology"/>
<dbReference type="GO" id="GO:0000398">
    <property type="term" value="P:mRNA splicing, via spliceosome"/>
    <property type="evidence" value="ECO:0007669"/>
    <property type="project" value="InterPro"/>
</dbReference>
<dbReference type="GO" id="GO:0016405">
    <property type="term" value="F:CoA-ligase activity"/>
    <property type="evidence" value="ECO:0007669"/>
    <property type="project" value="TreeGrafter"/>
</dbReference>
<dbReference type="Proteomes" id="UP000269276">
    <property type="component" value="Unassembled WGS sequence"/>
</dbReference>
<evidence type="ECO:0000259" key="2">
    <source>
        <dbReference type="Pfam" id="PF00501"/>
    </source>
</evidence>
<feature type="domain" description="AMP-binding enzyme C-terminal" evidence="3">
    <location>
        <begin position="449"/>
        <end position="529"/>
    </location>
</feature>
<dbReference type="SUPFAM" id="SSF56801">
    <property type="entry name" value="Acetyl-CoA synthetase-like"/>
    <property type="match status" value="1"/>
</dbReference>
<dbReference type="InterPro" id="IPR005345">
    <property type="entry name" value="PHF5"/>
</dbReference>
<dbReference type="VEuPathDB" id="FungiDB:BTJ68_00485"/>
<dbReference type="Gene3D" id="3.30.300.30">
    <property type="match status" value="1"/>
</dbReference>
<dbReference type="InterPro" id="IPR045851">
    <property type="entry name" value="AMP-bd_C_sf"/>
</dbReference>
<gene>
    <name evidence="4" type="ORF">D0863_00543</name>
</gene>
<dbReference type="CDD" id="cd05911">
    <property type="entry name" value="Firefly_Luc_like"/>
    <property type="match status" value="1"/>
</dbReference>
<comment type="caution">
    <text evidence="4">The sequence shown here is derived from an EMBL/GenBank/DDBJ whole genome shotgun (WGS) entry which is preliminary data.</text>
</comment>
<sequence>MRPNMPFLAESHVPIPNQDILSWTFNDYKHDWDDPIYIDALDPKNSISARQAKRMIRQLVAGFSALGIKQDDCVCMHSFNSIYYPMFFLGIVAAGGVFAGTNPAYTPYELAHTLHTAKVQKILVAPELMEPVLKAVEQTDGMSKHDVIVFNPHGESAPSGFMEWADLLRHGEQDWVRFDNLETAKDKEAARLFSSGTTGLPKAASLSHRNFIAQHTLVFESQKYPWRSSRLHALPMFHAATSPAAFVSPLRASEKAYVMPRFDLEKWFWAAEKYQITDITLVPPIVVLAISSPLNQKYSLKQCKAARGGAAPLDKGPQKRMQALMGGAPFTQVWGMTETSCVCSMFNWDEYDETGSVGRMVANMDAKLVDDAGKDISGFDVRGELCVRGPLTVKGYFENPEANARDWDADGYFHTGDIAFRDGKSKLWYIVDRKKELIKVRGFQVAPPELEGVLLGHPDIVDVAVIGITDSAHEGSELPRAYIQRRPGSAGKPTAEDVQVYMRERLASYKALTGGVVFMDAIPKNQNGKILKRILREQAKKETGAKFQRFSNFLYITSIIFSGDAILPDQVAISRSPVGFIGRDTTSRISAYPTSTLPPKSKPLPPNMSRHHPDLVMCRKTSGVSIGRLCDKCDGKCPVCDSYVRPTTIVRICDECSFGNYQNKCVVCGGEGISDAFYCFECTRLEKDRDGCPKIINLGSSRTDLFYQKKNFRNH</sequence>
<dbReference type="AlphaFoldDB" id="A0A3M7EQD8"/>
<evidence type="ECO:0000259" key="3">
    <source>
        <dbReference type="Pfam" id="PF13193"/>
    </source>
</evidence>